<keyword evidence="2" id="KW-1185">Reference proteome</keyword>
<gene>
    <name evidence="1" type="ORF">N3K66_005379</name>
</gene>
<sequence length="1183" mass="127172">MASLLPKRFRGETAQAPAKEPTWLSRQIAPFLQSLASVACSHPIHTVGLVALLASSSYVGLLQESLFEGSARSNIGKADWSSLVEGSRHLRTGCDTNWKWQNVDKADLSDDDSEHLALLTLVFPDTLSNESPSTAPLSHAVPHPVNISVTPLPSTENTLTAYSQDSILAYSVPYGQAAEFLVSAQEIPSLEAEQQETEDGLEQKMWIMKAAKVTTGYTLVQWAKNAWVEFLDLLKNAETLDIIIMALGYLAMHLTFGSLFVSMRRLNSNFWLAMSTLLSSVFAFLFGLLVTTKFGVPISVILLSEGLPFLTVTVGFEKNIVLTKAVLSHAIEHRRTQIQNSRNGKKSPEPTENIVQHAIQVAVKEKGFEILRDYVIEIAVLVAGAASGVQGGLQQFCFLAAWILVFDCILLFTFFTAILSIKLEINRIRRHVEVASALEDDGVSRRVAERVAQSNDAKEGKDQSLFGRTMKRSSNVPKFKVLMVGGFILINVINILTAPLRSGSLSTIRSWAGGLGGVVSLPPVNPFKVASNGLDVLLEHAKANKVPTLVTVLTPIKYELEFPSVHYALTSSIAGSSAPAIGLEGYGVGGRMVGSLLDSLEDPVLSKWIIVALALSVGLNGYLFNVAKAGIKDPDYPTQNIDRRELARAQRFNDQPAMPLPLGEYIPPTPQQTQPGTPSLTDDESDGKQLTRNQSFIEYSGPMRTDAELDALHAEKRVPEMSDEEIVYMSLRGKVPGYSLEKTLKDFTRAVKVRRMIIARTKATREFTHGLDRSKLPFENYNWERVFGACCENVIGYLPLPVGVAGPMVIDGQSYFIPMATTEGVLVASASRGCKAINAGGGAITVLTADGMTRGPCIGFETLERTGAAKHWLDSEIGQSVMKKAFNSTSRFARLQDMKSTIAGTNLYIRFKTTTGDAMGMNMISKGVEYALSVMVEEGFEDMQIISVSGNYCIDKKPGALNWIDGRGKGVVAEAIIPGDVVKNVLKSDVDSLVELNISKNLIGSAMAGAIGGFNAHAANIVAAIFLATGQDPAQVVESCNCITIMKNLNGALQISVSMPSLEVGTLGGGTILEPQSAMLDVLGVRGSHPTNPGDNARRLARIIAAAVLAGELSLCSALAAGHLVKAHMQHNRSAAPSAAPSAVPSRSTTPAPPTPVTLSMTAGQDKANGTAPSAAAKERKKK</sequence>
<comment type="caution">
    <text evidence="1">The sequence shown here is derived from an EMBL/GenBank/DDBJ whole genome shotgun (WGS) entry which is preliminary data.</text>
</comment>
<dbReference type="Proteomes" id="UP001163324">
    <property type="component" value="Chromosome 5"/>
</dbReference>
<evidence type="ECO:0000313" key="2">
    <source>
        <dbReference type="Proteomes" id="UP001163324"/>
    </source>
</evidence>
<proteinExistence type="predicted"/>
<protein>
    <submittedName>
        <fullName evidence="1">Uncharacterized protein</fullName>
    </submittedName>
</protein>
<name>A0ACC0UXS6_9HYPO</name>
<reference evidence="1" key="1">
    <citation type="submission" date="2022-10" db="EMBL/GenBank/DDBJ databases">
        <title>Complete Genome of Trichothecium roseum strain YXFP-22015, a Plant Pathogen Isolated from Citrus.</title>
        <authorList>
            <person name="Wang Y."/>
            <person name="Zhu L."/>
        </authorList>
    </citation>
    <scope>NUCLEOTIDE SEQUENCE</scope>
    <source>
        <strain evidence="1">YXFP-22015</strain>
    </source>
</reference>
<organism evidence="1 2">
    <name type="scientific">Trichothecium roseum</name>
    <dbReference type="NCBI Taxonomy" id="47278"/>
    <lineage>
        <taxon>Eukaryota</taxon>
        <taxon>Fungi</taxon>
        <taxon>Dikarya</taxon>
        <taxon>Ascomycota</taxon>
        <taxon>Pezizomycotina</taxon>
        <taxon>Sordariomycetes</taxon>
        <taxon>Hypocreomycetidae</taxon>
        <taxon>Hypocreales</taxon>
        <taxon>Hypocreales incertae sedis</taxon>
        <taxon>Trichothecium</taxon>
    </lineage>
</organism>
<dbReference type="EMBL" id="CM047944">
    <property type="protein sequence ID" value="KAI9898918.1"/>
    <property type="molecule type" value="Genomic_DNA"/>
</dbReference>
<evidence type="ECO:0000313" key="1">
    <source>
        <dbReference type="EMBL" id="KAI9898918.1"/>
    </source>
</evidence>
<accession>A0ACC0UXS6</accession>